<dbReference type="Gene3D" id="3.40.50.1820">
    <property type="entry name" value="alpha/beta hydrolase"/>
    <property type="match status" value="1"/>
</dbReference>
<protein>
    <submittedName>
        <fullName evidence="3">3-oxoadipate enol-lactonase</fullName>
    </submittedName>
</protein>
<gene>
    <name evidence="3" type="primary">pcaD</name>
    <name evidence="3" type="ORF">Pro02_56880</name>
</gene>
<evidence type="ECO:0000256" key="1">
    <source>
        <dbReference type="SAM" id="MobiDB-lite"/>
    </source>
</evidence>
<dbReference type="AlphaFoldDB" id="A0A8J3S719"/>
<sequence>MAGLAVHRCGSSGPGVLWIHGYTMDSTLWKPLWDLLPGFRHIGVDLPGHGASGVLPPGLTLPELADRLAGVAGDHGADRVVGLSFGTISALQLAVDHPEVTRALVVAAPGLNGGALDPAAGRRRRELTALARMGAGGDVLADLWMSSPPDIYTGTLRHPQVRARIRAVVSRHSWQELRGDGMRTLVSHPQLGDLHRIEARTLVVSGTEDMEAFLRNAATIHRSVPGCRRLDVPGAGHLPLLECPEAVAGPLAAHLAPGPDDRAPAPAPGPVPAPGPGPDPDGQAI</sequence>
<dbReference type="InterPro" id="IPR050266">
    <property type="entry name" value="AB_hydrolase_sf"/>
</dbReference>
<dbReference type="SUPFAM" id="SSF53474">
    <property type="entry name" value="alpha/beta-Hydrolases"/>
    <property type="match status" value="1"/>
</dbReference>
<keyword evidence="4" id="KW-1185">Reference proteome</keyword>
<dbReference type="InterPro" id="IPR029058">
    <property type="entry name" value="AB_hydrolase_fold"/>
</dbReference>
<dbReference type="RefSeq" id="WP_189243416.1">
    <property type="nucleotide sequence ID" value="NZ_BMQP01000038.1"/>
</dbReference>
<accession>A0A8J3S719</accession>
<dbReference type="Pfam" id="PF12697">
    <property type="entry name" value="Abhydrolase_6"/>
    <property type="match status" value="1"/>
</dbReference>
<evidence type="ECO:0000313" key="3">
    <source>
        <dbReference type="EMBL" id="GIH87280.1"/>
    </source>
</evidence>
<dbReference type="PRINTS" id="PR00111">
    <property type="entry name" value="ABHYDROLASE"/>
</dbReference>
<evidence type="ECO:0000259" key="2">
    <source>
        <dbReference type="Pfam" id="PF12697"/>
    </source>
</evidence>
<feature type="region of interest" description="Disordered" evidence="1">
    <location>
        <begin position="252"/>
        <end position="285"/>
    </location>
</feature>
<name>A0A8J3S719_PLARO</name>
<dbReference type="PANTHER" id="PTHR43798">
    <property type="entry name" value="MONOACYLGLYCEROL LIPASE"/>
    <property type="match status" value="1"/>
</dbReference>
<reference evidence="3" key="1">
    <citation type="submission" date="2021-01" db="EMBL/GenBank/DDBJ databases">
        <title>Whole genome shotgun sequence of Planobispora rosea NBRC 15558.</title>
        <authorList>
            <person name="Komaki H."/>
            <person name="Tamura T."/>
        </authorList>
    </citation>
    <scope>NUCLEOTIDE SEQUENCE</scope>
    <source>
        <strain evidence="3">NBRC 15558</strain>
    </source>
</reference>
<proteinExistence type="predicted"/>
<feature type="compositionally biased region" description="Pro residues" evidence="1">
    <location>
        <begin position="265"/>
        <end position="279"/>
    </location>
</feature>
<organism evidence="3 4">
    <name type="scientific">Planobispora rosea</name>
    <dbReference type="NCBI Taxonomy" id="35762"/>
    <lineage>
        <taxon>Bacteria</taxon>
        <taxon>Bacillati</taxon>
        <taxon>Actinomycetota</taxon>
        <taxon>Actinomycetes</taxon>
        <taxon>Streptosporangiales</taxon>
        <taxon>Streptosporangiaceae</taxon>
        <taxon>Planobispora</taxon>
    </lineage>
</organism>
<dbReference type="GO" id="GO:0003824">
    <property type="term" value="F:catalytic activity"/>
    <property type="evidence" value="ECO:0007669"/>
    <property type="project" value="UniProtKB-ARBA"/>
</dbReference>
<dbReference type="Proteomes" id="UP000655044">
    <property type="component" value="Unassembled WGS sequence"/>
</dbReference>
<feature type="domain" description="AB hydrolase-1" evidence="2">
    <location>
        <begin position="16"/>
        <end position="248"/>
    </location>
</feature>
<dbReference type="EMBL" id="BOOI01000057">
    <property type="protein sequence ID" value="GIH87280.1"/>
    <property type="molecule type" value="Genomic_DNA"/>
</dbReference>
<dbReference type="InterPro" id="IPR000073">
    <property type="entry name" value="AB_hydrolase_1"/>
</dbReference>
<evidence type="ECO:0000313" key="4">
    <source>
        <dbReference type="Proteomes" id="UP000655044"/>
    </source>
</evidence>
<comment type="caution">
    <text evidence="3">The sequence shown here is derived from an EMBL/GenBank/DDBJ whole genome shotgun (WGS) entry which is preliminary data.</text>
</comment>